<evidence type="ECO:0000313" key="3">
    <source>
        <dbReference type="EMBL" id="GMA96664.1"/>
    </source>
</evidence>
<dbReference type="CDD" id="cd00198">
    <property type="entry name" value="vWFA"/>
    <property type="match status" value="1"/>
</dbReference>
<dbReference type="Gene3D" id="3.40.50.410">
    <property type="entry name" value="von Willebrand factor, type A domain"/>
    <property type="match status" value="1"/>
</dbReference>
<sequence length="293" mass="30087">MVAFGLIASSVAVPANATALSPHPALGAAGSVANKAAKICSSVPATVSKSHEIDVVLDDSGSMFIAPSPQRWSYVKYALMVFAAMLGPTDEMKVLLLSQKGAVAKTIQGTKSGPSQANVDAINAIQMHGGGTPWDAVPAARDDLARSKAQSRWLVLLSDGAFDHHTATSGEFSNWSKSLGTAGHTFDVGYLGAGAGAPTLASAPGFHPAKASDNISEILGKTADLANQIFGRAQLKPMGGSGTTIDPDIELETVLVLAQGNAKIGTPESGKDQDQPLDLLAEPVTIPQPSNPR</sequence>
<comment type="caution">
    <text evidence="3">The sequence shown here is derived from an EMBL/GenBank/DDBJ whole genome shotgun (WGS) entry which is preliminary data.</text>
</comment>
<evidence type="ECO:0000313" key="4">
    <source>
        <dbReference type="Proteomes" id="UP001157034"/>
    </source>
</evidence>
<organism evidence="3 4">
    <name type="scientific">Pseudolysinimonas kribbensis</name>
    <dbReference type="NCBI Taxonomy" id="433641"/>
    <lineage>
        <taxon>Bacteria</taxon>
        <taxon>Bacillati</taxon>
        <taxon>Actinomycetota</taxon>
        <taxon>Actinomycetes</taxon>
        <taxon>Micrococcales</taxon>
        <taxon>Microbacteriaceae</taxon>
        <taxon>Pseudolysinimonas</taxon>
    </lineage>
</organism>
<keyword evidence="4" id="KW-1185">Reference proteome</keyword>
<keyword evidence="2" id="KW-0732">Signal</keyword>
<evidence type="ECO:0008006" key="5">
    <source>
        <dbReference type="Google" id="ProtNLM"/>
    </source>
</evidence>
<dbReference type="Proteomes" id="UP001157034">
    <property type="component" value="Unassembled WGS sequence"/>
</dbReference>
<reference evidence="4" key="1">
    <citation type="journal article" date="2019" name="Int. J. Syst. Evol. Microbiol.">
        <title>The Global Catalogue of Microorganisms (GCM) 10K type strain sequencing project: providing services to taxonomists for standard genome sequencing and annotation.</title>
        <authorList>
            <consortium name="The Broad Institute Genomics Platform"/>
            <consortium name="The Broad Institute Genome Sequencing Center for Infectious Disease"/>
            <person name="Wu L."/>
            <person name="Ma J."/>
        </authorList>
    </citation>
    <scope>NUCLEOTIDE SEQUENCE [LARGE SCALE GENOMIC DNA]</scope>
    <source>
        <strain evidence="4">NBRC 108894</strain>
    </source>
</reference>
<name>A0ABQ6KD08_9MICO</name>
<dbReference type="InterPro" id="IPR036465">
    <property type="entry name" value="vWFA_dom_sf"/>
</dbReference>
<feature type="region of interest" description="Disordered" evidence="1">
    <location>
        <begin position="265"/>
        <end position="293"/>
    </location>
</feature>
<evidence type="ECO:0000256" key="2">
    <source>
        <dbReference type="SAM" id="SignalP"/>
    </source>
</evidence>
<protein>
    <recommendedName>
        <fullName evidence="5">VWFA domain-containing protein</fullName>
    </recommendedName>
</protein>
<dbReference type="EMBL" id="BSVB01000001">
    <property type="protein sequence ID" value="GMA96664.1"/>
    <property type="molecule type" value="Genomic_DNA"/>
</dbReference>
<gene>
    <name evidence="3" type="ORF">GCM10025881_34880</name>
</gene>
<dbReference type="SUPFAM" id="SSF53300">
    <property type="entry name" value="vWA-like"/>
    <property type="match status" value="1"/>
</dbReference>
<accession>A0ABQ6KD08</accession>
<proteinExistence type="predicted"/>
<evidence type="ECO:0000256" key="1">
    <source>
        <dbReference type="SAM" id="MobiDB-lite"/>
    </source>
</evidence>
<feature type="chain" id="PRO_5046772955" description="VWFA domain-containing protein" evidence="2">
    <location>
        <begin position="18"/>
        <end position="293"/>
    </location>
</feature>
<feature type="signal peptide" evidence="2">
    <location>
        <begin position="1"/>
        <end position="17"/>
    </location>
</feature>